<keyword evidence="5" id="KW-0560">Oxidoreductase</keyword>
<dbReference type="GO" id="GO:0005782">
    <property type="term" value="C:peroxisomal matrix"/>
    <property type="evidence" value="ECO:0007669"/>
    <property type="project" value="UniProtKB-SubCell"/>
</dbReference>
<dbReference type="GO" id="GO:0045041">
    <property type="term" value="P:protein import into mitochondrial intermembrane space"/>
    <property type="evidence" value="ECO:0007669"/>
    <property type="project" value="InterPro"/>
</dbReference>
<dbReference type="EMBL" id="RCHU01000045">
    <property type="protein sequence ID" value="TKS17226.1"/>
    <property type="molecule type" value="Genomic_DNA"/>
</dbReference>
<evidence type="ECO:0000256" key="1">
    <source>
        <dbReference type="ARBA" id="ARBA00004253"/>
    </source>
</evidence>
<dbReference type="InterPro" id="IPR039289">
    <property type="entry name" value="CHCHD4"/>
</dbReference>
<feature type="region of interest" description="Disordered" evidence="12">
    <location>
        <begin position="115"/>
        <end position="145"/>
    </location>
</feature>
<evidence type="ECO:0000256" key="3">
    <source>
        <dbReference type="ARBA" id="ARBA00022448"/>
    </source>
</evidence>
<gene>
    <name evidence="13" type="ORF">D5086_0000020570</name>
</gene>
<accession>A0A4V6AC24</accession>
<evidence type="ECO:0000256" key="11">
    <source>
        <dbReference type="ARBA" id="ARBA00067557"/>
    </source>
</evidence>
<evidence type="ECO:0000256" key="12">
    <source>
        <dbReference type="SAM" id="MobiDB-lite"/>
    </source>
</evidence>
<name>A0A4V6AC24_POPAL</name>
<comment type="subcellular location">
    <subcellularLocation>
        <location evidence="2">Mitochondrion intermembrane space</location>
    </subcellularLocation>
    <subcellularLocation>
        <location evidence="1">Peroxisome matrix</location>
    </subcellularLocation>
</comment>
<evidence type="ECO:0000256" key="2">
    <source>
        <dbReference type="ARBA" id="ARBA00004569"/>
    </source>
</evidence>
<dbReference type="FunFam" id="1.10.287.2900:FF:000003">
    <property type="entry name" value="mitochondrial intermembrane space import and assembly protein 40"/>
    <property type="match status" value="1"/>
</dbReference>
<evidence type="ECO:0000256" key="7">
    <source>
        <dbReference type="ARBA" id="ARBA00023128"/>
    </source>
</evidence>
<keyword evidence="8" id="KW-0576">Peroxisome</keyword>
<keyword evidence="10" id="KW-0676">Redox-active center</keyword>
<comment type="caution">
    <text evidence="13">The sequence shown here is derived from an EMBL/GenBank/DDBJ whole genome shotgun (WGS) entry which is preliminary data.</text>
</comment>
<evidence type="ECO:0000256" key="10">
    <source>
        <dbReference type="ARBA" id="ARBA00023284"/>
    </source>
</evidence>
<sequence>MGQAQSEVAPSDTADQMEPHFSSPPSMESLLAEAVAYGNDENESLEAKAQKALECPCIADLRNGPCGVQFSESFLCFLKSTSEEKGSDCVHPFVALQNCIKANPNAFSKDILEEAEEKKEEEPAQEYKIIPPIWSRESQSPKSKL</sequence>
<dbReference type="PANTHER" id="PTHR21622">
    <property type="entry name" value="COILED-COIL-HELIX-COILED-COIL-HELIX DOMAIN CONTAINING 4"/>
    <property type="match status" value="1"/>
</dbReference>
<dbReference type="GO" id="GO:0015035">
    <property type="term" value="F:protein-disulfide reductase activity"/>
    <property type="evidence" value="ECO:0007669"/>
    <property type="project" value="InterPro"/>
</dbReference>
<dbReference type="PANTHER" id="PTHR21622:SF0">
    <property type="entry name" value="COILED-COIL-HELIX-COILED-COIL-HELIX DOMAIN CONTAINING 4"/>
    <property type="match status" value="1"/>
</dbReference>
<proteinExistence type="predicted"/>
<keyword evidence="6" id="KW-0811">Translocation</keyword>
<keyword evidence="4" id="KW-0653">Protein transport</keyword>
<keyword evidence="7" id="KW-0496">Mitochondrion</keyword>
<evidence type="ECO:0000256" key="6">
    <source>
        <dbReference type="ARBA" id="ARBA00023010"/>
    </source>
</evidence>
<evidence type="ECO:0000256" key="8">
    <source>
        <dbReference type="ARBA" id="ARBA00023140"/>
    </source>
</evidence>
<dbReference type="GO" id="GO:0005758">
    <property type="term" value="C:mitochondrial intermembrane space"/>
    <property type="evidence" value="ECO:0007669"/>
    <property type="project" value="UniProtKB-SubCell"/>
</dbReference>
<keyword evidence="3" id="KW-0813">Transport</keyword>
<organism evidence="13">
    <name type="scientific">Populus alba</name>
    <name type="common">White poplar</name>
    <dbReference type="NCBI Taxonomy" id="43335"/>
    <lineage>
        <taxon>Eukaryota</taxon>
        <taxon>Viridiplantae</taxon>
        <taxon>Streptophyta</taxon>
        <taxon>Embryophyta</taxon>
        <taxon>Tracheophyta</taxon>
        <taxon>Spermatophyta</taxon>
        <taxon>Magnoliopsida</taxon>
        <taxon>eudicotyledons</taxon>
        <taxon>Gunneridae</taxon>
        <taxon>Pentapetalae</taxon>
        <taxon>rosids</taxon>
        <taxon>fabids</taxon>
        <taxon>Malpighiales</taxon>
        <taxon>Salicaceae</taxon>
        <taxon>Saliceae</taxon>
        <taxon>Populus</taxon>
    </lineage>
</organism>
<feature type="region of interest" description="Disordered" evidence="12">
    <location>
        <begin position="1"/>
        <end position="35"/>
    </location>
</feature>
<evidence type="ECO:0000256" key="9">
    <source>
        <dbReference type="ARBA" id="ARBA00023157"/>
    </source>
</evidence>
<dbReference type="Gene3D" id="1.10.287.2900">
    <property type="match status" value="1"/>
</dbReference>
<reference evidence="13" key="1">
    <citation type="submission" date="2018-10" db="EMBL/GenBank/DDBJ databases">
        <title>Population genomic analysis revealed the cold adaptation of white poplar.</title>
        <authorList>
            <person name="Liu Y.-J."/>
        </authorList>
    </citation>
    <scope>NUCLEOTIDE SEQUENCE [LARGE SCALE GENOMIC DNA]</scope>
    <source>
        <strain evidence="13">PAL-ZL1</strain>
    </source>
</reference>
<dbReference type="STRING" id="43335.A0A4V6AC24"/>
<dbReference type="AlphaFoldDB" id="A0A4V6AC24"/>
<evidence type="ECO:0000256" key="5">
    <source>
        <dbReference type="ARBA" id="ARBA00023002"/>
    </source>
</evidence>
<protein>
    <recommendedName>
        <fullName evidence="11">Mitochondrial intermembrane space import and assembly protein 40 homolog</fullName>
    </recommendedName>
</protein>
<feature type="compositionally biased region" description="Polar residues" evidence="12">
    <location>
        <begin position="136"/>
        <end position="145"/>
    </location>
</feature>
<evidence type="ECO:0000313" key="13">
    <source>
        <dbReference type="EMBL" id="TKS17226.1"/>
    </source>
</evidence>
<keyword evidence="9" id="KW-1015">Disulfide bond</keyword>
<evidence type="ECO:0000256" key="4">
    <source>
        <dbReference type="ARBA" id="ARBA00022927"/>
    </source>
</evidence>